<keyword evidence="13" id="KW-1185">Reference proteome</keyword>
<feature type="transmembrane region" description="Helical" evidence="9">
    <location>
        <begin position="30"/>
        <end position="48"/>
    </location>
</feature>
<reference evidence="12 13" key="1">
    <citation type="submission" date="2019-07" db="EMBL/GenBank/DDBJ databases">
        <title>Ln-dependent methylotrophs.</title>
        <authorList>
            <person name="Tani A."/>
        </authorList>
    </citation>
    <scope>NUCLEOTIDE SEQUENCE [LARGE SCALE GENOMIC DNA]</scope>
    <source>
        <strain evidence="12 13">SM12</strain>
    </source>
</reference>
<feature type="coiled-coil region" evidence="10">
    <location>
        <begin position="267"/>
        <end position="294"/>
    </location>
</feature>
<organism evidence="12 13">
    <name type="scientific">Rhizobium straminoryzae</name>
    <dbReference type="NCBI Taxonomy" id="1387186"/>
    <lineage>
        <taxon>Bacteria</taxon>
        <taxon>Pseudomonadati</taxon>
        <taxon>Pseudomonadota</taxon>
        <taxon>Alphaproteobacteria</taxon>
        <taxon>Hyphomicrobiales</taxon>
        <taxon>Rhizobiaceae</taxon>
        <taxon>Rhizobium/Agrobacterium group</taxon>
        <taxon>Rhizobium</taxon>
    </lineage>
</organism>
<comment type="similarity">
    <text evidence="2 9">Belongs to the membrane fusion protein (MFP) (TC 8.A.1) family.</text>
</comment>
<keyword evidence="8 9" id="KW-0472">Membrane</keyword>
<dbReference type="Gene3D" id="2.40.50.100">
    <property type="match status" value="1"/>
</dbReference>
<dbReference type="Gene3D" id="2.40.30.170">
    <property type="match status" value="1"/>
</dbReference>
<dbReference type="EMBL" id="VJMG01000010">
    <property type="protein sequence ID" value="TRL41272.1"/>
    <property type="molecule type" value="Genomic_DNA"/>
</dbReference>
<accession>A0A549TFI0</accession>
<dbReference type="PRINTS" id="PR01490">
    <property type="entry name" value="RTXTOXIND"/>
</dbReference>
<dbReference type="InterPro" id="IPR010129">
    <property type="entry name" value="T1SS_HlyD"/>
</dbReference>
<dbReference type="Pfam" id="PF26002">
    <property type="entry name" value="Beta-barrel_AprE"/>
    <property type="match status" value="1"/>
</dbReference>
<evidence type="ECO:0000259" key="11">
    <source>
        <dbReference type="Pfam" id="PF26002"/>
    </source>
</evidence>
<keyword evidence="5 9" id="KW-0997">Cell inner membrane</keyword>
<evidence type="ECO:0000256" key="4">
    <source>
        <dbReference type="ARBA" id="ARBA00022475"/>
    </source>
</evidence>
<evidence type="ECO:0000256" key="8">
    <source>
        <dbReference type="ARBA" id="ARBA00023136"/>
    </source>
</evidence>
<dbReference type="GO" id="GO:0009306">
    <property type="term" value="P:protein secretion"/>
    <property type="evidence" value="ECO:0007669"/>
    <property type="project" value="InterPro"/>
</dbReference>
<evidence type="ECO:0000256" key="6">
    <source>
        <dbReference type="ARBA" id="ARBA00022692"/>
    </source>
</evidence>
<dbReference type="Gene3D" id="1.10.287.470">
    <property type="entry name" value="Helix hairpin bin"/>
    <property type="match status" value="1"/>
</dbReference>
<dbReference type="InterPro" id="IPR006144">
    <property type="entry name" value="Secretion_HlyD_CS"/>
</dbReference>
<dbReference type="NCBIfam" id="TIGR01843">
    <property type="entry name" value="type_I_hlyD"/>
    <property type="match status" value="1"/>
</dbReference>
<evidence type="ECO:0000256" key="10">
    <source>
        <dbReference type="SAM" id="Coils"/>
    </source>
</evidence>
<evidence type="ECO:0000313" key="12">
    <source>
        <dbReference type="EMBL" id="TRL41272.1"/>
    </source>
</evidence>
<keyword evidence="6 9" id="KW-0812">Transmembrane</keyword>
<evidence type="ECO:0000256" key="3">
    <source>
        <dbReference type="ARBA" id="ARBA00022448"/>
    </source>
</evidence>
<dbReference type="RefSeq" id="WP_142881213.1">
    <property type="nucleotide sequence ID" value="NZ_VJMG01000010.1"/>
</dbReference>
<evidence type="ECO:0000256" key="2">
    <source>
        <dbReference type="ARBA" id="ARBA00009477"/>
    </source>
</evidence>
<dbReference type="GO" id="GO:0005886">
    <property type="term" value="C:plasma membrane"/>
    <property type="evidence" value="ECO:0007669"/>
    <property type="project" value="UniProtKB-SubCell"/>
</dbReference>
<dbReference type="PANTHER" id="PTHR30386">
    <property type="entry name" value="MEMBRANE FUSION SUBUNIT OF EMRAB-TOLC MULTIDRUG EFFLUX PUMP"/>
    <property type="match status" value="1"/>
</dbReference>
<dbReference type="PANTHER" id="PTHR30386:SF27">
    <property type="entry name" value="MEMBRANE FUSION PROTEIN (MFP) FAMILY PROTEIN"/>
    <property type="match status" value="1"/>
</dbReference>
<keyword evidence="7 9" id="KW-1133">Transmembrane helix</keyword>
<evidence type="ECO:0000313" key="13">
    <source>
        <dbReference type="Proteomes" id="UP000316801"/>
    </source>
</evidence>
<evidence type="ECO:0000256" key="9">
    <source>
        <dbReference type="RuleBase" id="RU365093"/>
    </source>
</evidence>
<evidence type="ECO:0000256" key="1">
    <source>
        <dbReference type="ARBA" id="ARBA00004377"/>
    </source>
</evidence>
<name>A0A549TFI0_9HYPH</name>
<dbReference type="AlphaFoldDB" id="A0A549TFI0"/>
<keyword evidence="10" id="KW-0175">Coiled coil</keyword>
<gene>
    <name evidence="12" type="ORF">FNA46_04885</name>
</gene>
<comment type="caution">
    <text evidence="12">The sequence shown here is derived from an EMBL/GenBank/DDBJ whole genome shotgun (WGS) entry which is preliminary data.</text>
</comment>
<feature type="domain" description="AprE-like beta-barrel" evidence="11">
    <location>
        <begin position="331"/>
        <end position="375"/>
    </location>
</feature>
<dbReference type="InterPro" id="IPR050739">
    <property type="entry name" value="MFP"/>
</dbReference>
<dbReference type="Proteomes" id="UP000316801">
    <property type="component" value="Unassembled WGS sequence"/>
</dbReference>
<evidence type="ECO:0000256" key="7">
    <source>
        <dbReference type="ARBA" id="ARBA00022989"/>
    </source>
</evidence>
<comment type="subcellular location">
    <subcellularLocation>
        <location evidence="1 9">Cell inner membrane</location>
        <topology evidence="1 9">Single-pass membrane protein</topology>
    </subcellularLocation>
</comment>
<dbReference type="PROSITE" id="PS00543">
    <property type="entry name" value="HLYD_FAMILY"/>
    <property type="match status" value="1"/>
</dbReference>
<protein>
    <recommendedName>
        <fullName evidence="9">Membrane fusion protein (MFP) family protein</fullName>
    </recommendedName>
</protein>
<sequence length="464" mass="49498">MALFSHAPERSFLPAALEVMETPPNPLGRLLIVAIGVATLCAIAWAYFGRVDIVAVAPGKFVTPVRTQVVQAFETSTVAAIRVKPGDVVRAGAPLIELDKTTAVAELDRARRDGAQARLDIVRLDAFLAGKETASFQSVPDAPIDEVRRAEEQLRTQVVARNARIAGIEQAIAEKLAERESLRQTILKLDATLPLIEKRNEIVSKTAQGGFLPQYQALSSLQAVVEARGERQADEARLVSVDAAITGLRQQLIAAGAEIANTASADLASARQRAVAADEALAKAERRIALLTLRAPIDGQVQQMHVFAVGGVLTPAAQLLSIAPIDASVEIEAQVSNRDVGFVSPGQKVEIKVDAYPFTRFGLLKGTVVSIDRDAEVGSPLPGATPQGAERGADSADAVEAGERLRYSVRVVLDPGASLTDGDHTASIQPGMSVKAEILTGKRRLMDFLLAPLMEHLHDGLRER</sequence>
<keyword evidence="3 9" id="KW-0813">Transport</keyword>
<proteinExistence type="inferred from homology"/>
<dbReference type="InterPro" id="IPR058982">
    <property type="entry name" value="Beta-barrel_AprE"/>
</dbReference>
<keyword evidence="4 9" id="KW-1003">Cell membrane</keyword>
<evidence type="ECO:0000256" key="5">
    <source>
        <dbReference type="ARBA" id="ARBA00022519"/>
    </source>
</evidence>